<evidence type="ECO:0000313" key="5">
    <source>
        <dbReference type="EMBL" id="QTE48726.1"/>
    </source>
</evidence>
<keyword evidence="1" id="KW-0472">Membrane</keyword>
<dbReference type="Pfam" id="PF04773">
    <property type="entry name" value="FecR"/>
    <property type="match status" value="1"/>
</dbReference>
<reference evidence="5 7" key="2">
    <citation type="submission" date="2021-03" db="EMBL/GenBank/DDBJ databases">
        <title>Mucilaginibacter strains isolated from gold and copper mining confer multi heavy-metal resistance.</title>
        <authorList>
            <person name="Li Y."/>
        </authorList>
    </citation>
    <scope>NUCLEOTIDE SEQUENCE [LARGE SCALE GENOMIC DNA]</scope>
    <source>
        <strain evidence="5 7">P2-4</strain>
    </source>
</reference>
<evidence type="ECO:0000256" key="1">
    <source>
        <dbReference type="SAM" id="Phobius"/>
    </source>
</evidence>
<feature type="domain" description="FecR protein" evidence="2">
    <location>
        <begin position="169"/>
        <end position="263"/>
    </location>
</feature>
<organism evidence="4 6">
    <name type="scientific">Mucilaginibacter rubeus</name>
    <dbReference type="NCBI Taxonomy" id="2027860"/>
    <lineage>
        <taxon>Bacteria</taxon>
        <taxon>Pseudomonadati</taxon>
        <taxon>Bacteroidota</taxon>
        <taxon>Sphingobacteriia</taxon>
        <taxon>Sphingobacteriales</taxon>
        <taxon>Sphingobacteriaceae</taxon>
        <taxon>Mucilaginibacter</taxon>
    </lineage>
</organism>
<dbReference type="EMBL" id="CP071880">
    <property type="protein sequence ID" value="QTE48726.1"/>
    <property type="molecule type" value="Genomic_DNA"/>
</dbReference>
<dbReference type="Gene3D" id="3.55.50.30">
    <property type="match status" value="1"/>
</dbReference>
<sequence>MNPKINLQELLSKYHAGTITDEERVLLEEWYTRWRPEQQELSSEEIDQMKADVWQSLNVTVLPAATKRLWPRLALAASVILCLSVGGYYYLSNSKVSQQQMTAKVEKADIAPGGNKAVLVLNNGLKINLNSQINGTIAKQGNIRIVKTANGKLAYAPDNTDPSIVVYNTLSTPRGGKYNLVLADGTKVWLNSASSITYPTAFKGNDRTVNITGEVYFEIVHNAKQPFRVKFKGHTIEDIGTEFNINAYDDEQVIKTTLVAGSIKLSRDSRSVLLRPGQQSITSLSNTTIEIKDADINEATAWKNGLFKFKKAKIEDVMRQLSRWYNVDVSYPYGIPKTVFSGEMIKDANASQILDMLAYFKVNYEIVQQTKGSEKKIIIKP</sequence>
<dbReference type="GO" id="GO:0016989">
    <property type="term" value="F:sigma factor antagonist activity"/>
    <property type="evidence" value="ECO:0007669"/>
    <property type="project" value="TreeGrafter"/>
</dbReference>
<evidence type="ECO:0000313" key="6">
    <source>
        <dbReference type="Proteomes" id="UP000250557"/>
    </source>
</evidence>
<reference evidence="4 6" key="1">
    <citation type="submission" date="2019-08" db="EMBL/GenBank/DDBJ databases">
        <title>Comparative genome analysis confer to the adaptation heavy metal polluted environment.</title>
        <authorList>
            <person name="Li Y."/>
        </authorList>
    </citation>
    <scope>NUCLEOTIDE SEQUENCE [LARGE SCALE GENOMIC DNA]</scope>
    <source>
        <strain evidence="4 6">P2</strain>
    </source>
</reference>
<dbReference type="InterPro" id="IPR012373">
    <property type="entry name" value="Ferrdict_sens_TM"/>
</dbReference>
<dbReference type="EMBL" id="CP043451">
    <property type="protein sequence ID" value="QEM02532.1"/>
    <property type="molecule type" value="Genomic_DNA"/>
</dbReference>
<gene>
    <name evidence="4" type="ORF">DIU31_002980</name>
    <name evidence="5" type="ORF">J3L21_24765</name>
</gene>
<dbReference type="AlphaFoldDB" id="A0AAE6JBE0"/>
<dbReference type="PIRSF" id="PIRSF018266">
    <property type="entry name" value="FecR"/>
    <property type="match status" value="1"/>
</dbReference>
<dbReference type="PANTHER" id="PTHR30273">
    <property type="entry name" value="PERIPLASMIC SIGNAL SENSOR AND SIGMA FACTOR ACTIVATOR FECR-RELATED"/>
    <property type="match status" value="1"/>
</dbReference>
<dbReference type="RefSeq" id="WP_112656654.1">
    <property type="nucleotide sequence ID" value="NZ_CP043451.1"/>
</dbReference>
<evidence type="ECO:0000313" key="7">
    <source>
        <dbReference type="Proteomes" id="UP000663940"/>
    </source>
</evidence>
<feature type="transmembrane region" description="Helical" evidence="1">
    <location>
        <begin position="73"/>
        <end position="91"/>
    </location>
</feature>
<protein>
    <submittedName>
        <fullName evidence="4">FecR family protein</fullName>
    </submittedName>
</protein>
<evidence type="ECO:0000259" key="2">
    <source>
        <dbReference type="Pfam" id="PF04773"/>
    </source>
</evidence>
<evidence type="ECO:0000313" key="4">
    <source>
        <dbReference type="EMBL" id="QEM02532.1"/>
    </source>
</evidence>
<dbReference type="InterPro" id="IPR006860">
    <property type="entry name" value="FecR"/>
</dbReference>
<feature type="domain" description="Protein FecR C-terminal" evidence="3">
    <location>
        <begin position="307"/>
        <end position="367"/>
    </location>
</feature>
<name>A0AAE6JBE0_9SPHI</name>
<dbReference type="Proteomes" id="UP000250557">
    <property type="component" value="Chromosome"/>
</dbReference>
<dbReference type="Proteomes" id="UP000663940">
    <property type="component" value="Chromosome"/>
</dbReference>
<keyword evidence="1" id="KW-1133">Transmembrane helix</keyword>
<dbReference type="PANTHER" id="PTHR30273:SF2">
    <property type="entry name" value="PROTEIN FECR"/>
    <property type="match status" value="1"/>
</dbReference>
<proteinExistence type="predicted"/>
<dbReference type="Pfam" id="PF16344">
    <property type="entry name" value="FecR_C"/>
    <property type="match status" value="1"/>
</dbReference>
<keyword evidence="7" id="KW-1185">Reference proteome</keyword>
<accession>A0AAE6JBE0</accession>
<keyword evidence="1" id="KW-0812">Transmembrane</keyword>
<dbReference type="Gene3D" id="2.60.120.1440">
    <property type="match status" value="1"/>
</dbReference>
<dbReference type="InterPro" id="IPR032508">
    <property type="entry name" value="FecR_C"/>
</dbReference>
<evidence type="ECO:0000259" key="3">
    <source>
        <dbReference type="Pfam" id="PF16344"/>
    </source>
</evidence>